<evidence type="ECO:0000313" key="6">
    <source>
        <dbReference type="Proteomes" id="UP000623467"/>
    </source>
</evidence>
<feature type="domain" description="MHD2" evidence="4">
    <location>
        <begin position="1065"/>
        <end position="1188"/>
    </location>
</feature>
<dbReference type="PROSITE" id="PS51259">
    <property type="entry name" value="MHD2"/>
    <property type="match status" value="1"/>
</dbReference>
<dbReference type="SMART" id="SM00239">
    <property type="entry name" value="C2"/>
    <property type="match status" value="1"/>
</dbReference>
<evidence type="ECO:0000259" key="4">
    <source>
        <dbReference type="PROSITE" id="PS51259"/>
    </source>
</evidence>
<dbReference type="InterPro" id="IPR004821">
    <property type="entry name" value="Cyt_trans-like"/>
</dbReference>
<feature type="compositionally biased region" description="Low complexity" evidence="1">
    <location>
        <begin position="226"/>
        <end position="240"/>
    </location>
</feature>
<feature type="region of interest" description="Disordered" evidence="1">
    <location>
        <begin position="1"/>
        <end position="21"/>
    </location>
</feature>
<dbReference type="Proteomes" id="UP000623467">
    <property type="component" value="Unassembled WGS sequence"/>
</dbReference>
<dbReference type="InterPro" id="IPR014729">
    <property type="entry name" value="Rossmann-like_a/b/a_fold"/>
</dbReference>
<dbReference type="InterPro" id="IPR014772">
    <property type="entry name" value="Munc13_dom-2"/>
</dbReference>
<protein>
    <recommendedName>
        <fullName evidence="7">C2 domain-containing protein</fullName>
    </recommendedName>
</protein>
<dbReference type="NCBIfam" id="TIGR00125">
    <property type="entry name" value="cyt_tran_rel"/>
    <property type="match status" value="1"/>
</dbReference>
<evidence type="ECO:0008006" key="7">
    <source>
        <dbReference type="Google" id="ProtNLM"/>
    </source>
</evidence>
<dbReference type="PANTHER" id="PTHR47263:SF1">
    <property type="entry name" value="C2 DOMAIN PROTEIN (AFU_ORTHOLOGUE AFUA_7G02350)"/>
    <property type="match status" value="1"/>
</dbReference>
<feature type="domain" description="C2" evidence="2">
    <location>
        <begin position="827"/>
        <end position="950"/>
    </location>
</feature>
<evidence type="ECO:0000313" key="5">
    <source>
        <dbReference type="EMBL" id="KAF7370660.1"/>
    </source>
</evidence>
<feature type="compositionally biased region" description="Polar residues" evidence="1">
    <location>
        <begin position="340"/>
        <end position="355"/>
    </location>
</feature>
<dbReference type="OrthoDB" id="2015333at2759"/>
<evidence type="ECO:0000259" key="2">
    <source>
        <dbReference type="PROSITE" id="PS50004"/>
    </source>
</evidence>
<sequence>MSRRSHRSQHSRAASTTEHRRGASQYINTDDLFNYVLRVAYLSHLLVPKTETVTTVSEVRGHRSHLSALSNFSIGDLFKDTRDGPKSVKFPEKLLKALEQKLQNIAMGKDPAYSEQLVRRTMAVFYGQFQVESFKRQMKENRKIEELILMFASQATTVLKKEPTLADDGWKLEVNNQIAVFVKMLSECLRTVNGVSPELLSRLDTYTTKLAPATTRGSASDSGYASTSTSPGRSMSVSSTSTSVADMELVRVVTALFRLPESEVQRQIDGLRGTCTEKAALADLKTCLKNLNAGAPFPGRREDFDTDEAWQHWRTLEAANLQQLVVTMVQANPELAKSTPGPTYSAPSRSSSLYTAASPGGDISDVQDVLSTVHEDDSSVPFTFIPPNPRKFYKRLVERCLLADLERMLSPEVGAEEEVSLGILSEAHLDLLNACALRWRIGHPYRVVCFLDLVKQFYERQDIPLECVPDALTHVSTSLREMALDRWPAQDAEYLTKVYGGLFNTFIGHLYHAMEDIPMLKPGKTEPYLKVLEQLRGSGLLERLGDTQQARIADVRAQVQQAAMQWYGAKLEELQAVPGANRALPFLFMTDELEKTAKALDTRFPEPLLGQLDLVSLVVEVQVPQFLRDIDASQKRLLESPDVPIQDIFTLYRRSKVLLEMYTAFCPDGHIDDFNINAFFEPYVRQWLSSTESKTGQWVEAAIRADKFHPEGAEGHSSSIVDLFESLRSAIDFLLDLEWSDEFQDARFFTALSRSIAKAVEQYCRTVEGLFMSEMFPGPSTEGPKRHQRQKKPPAEPFTFRPESCVKLNNVEAARRLLDNTYTQIQADKIMEVGRRLNMADPQRFLFSVKVVRAEGLVPLDHSPSETKMDSFVTLSDDSVGKVLAKTRTLPETLNPRWDETFDLSLDKRLWLTASVHDSALAGQYDTVGQVHLALDPRRFDDLLAHDLWMDLDSEGRILLRVSMEPEKDDIQFYFGRAFRSLKRAESDMLRIFVDKMTPFIHQCLSRNVLKTLLKGTASGLDYNKAISNVTALWSSALGSSSNDVQIPLPSAEKPRVELTDAEIEEAILPLFDYFDANLQTLNTYLSDTAKEMVMTRVWKEILLVIEGLLIPPLSDASSDSKPLGEMKPLSDKEVDIVFKWLKFLRDYFHAGGEGPVPVEVLQNQKYRDVVSIRLYYDWHTDLDTFGISARLTMDSSVLSDDSDYDIVSPDNSIADLAGHVVAIHEPSPSEKARETFNTCQLSASEIQAFVQSSLGFSIPVSPTRTMRIYVDGIFDPFSVRHALQLRQAKMSFPSVWLVVGVFSNDSCERFGTPAVVPEVERSEVVRHCRWVDEVLPDAPCTLDTQFLVQHKIDYVAVEEGVTVDPSYDKLRLKGYDEIKRNGMVILTRRTTGVVSVSPRTPVPSDETQAPDFTAHIDVYGIGL</sequence>
<name>A0A8H7DDR8_9AGAR</name>
<dbReference type="InterPro" id="IPR052811">
    <property type="entry name" value="Glucose_resp_signaling"/>
</dbReference>
<dbReference type="GO" id="GO:0003824">
    <property type="term" value="F:catalytic activity"/>
    <property type="evidence" value="ECO:0007669"/>
    <property type="project" value="InterPro"/>
</dbReference>
<comment type="caution">
    <text evidence="5">The sequence shown here is derived from an EMBL/GenBank/DDBJ whole genome shotgun (WGS) entry which is preliminary data.</text>
</comment>
<reference evidence="5" key="1">
    <citation type="submission" date="2020-05" db="EMBL/GenBank/DDBJ databases">
        <title>Mycena genomes resolve the evolution of fungal bioluminescence.</title>
        <authorList>
            <person name="Tsai I.J."/>
        </authorList>
    </citation>
    <scope>NUCLEOTIDE SEQUENCE</scope>
    <source>
        <strain evidence="5">160909Yilan</strain>
    </source>
</reference>
<feature type="region of interest" description="Disordered" evidence="1">
    <location>
        <begin position="777"/>
        <end position="799"/>
    </location>
</feature>
<dbReference type="Pfam" id="PF01467">
    <property type="entry name" value="CTP_transf_like"/>
    <property type="match status" value="1"/>
</dbReference>
<feature type="domain" description="MHD1" evidence="3">
    <location>
        <begin position="649"/>
        <end position="767"/>
    </location>
</feature>
<dbReference type="InterPro" id="IPR014770">
    <property type="entry name" value="Munc13_1"/>
</dbReference>
<dbReference type="SUPFAM" id="SSF52374">
    <property type="entry name" value="Nucleotidylyl transferase"/>
    <property type="match status" value="1"/>
</dbReference>
<dbReference type="Pfam" id="PF06292">
    <property type="entry name" value="MUN"/>
    <property type="match status" value="1"/>
</dbReference>
<evidence type="ECO:0000259" key="3">
    <source>
        <dbReference type="PROSITE" id="PS51258"/>
    </source>
</evidence>
<accession>A0A8H7DDR8</accession>
<dbReference type="Gene3D" id="3.40.50.620">
    <property type="entry name" value="HUPs"/>
    <property type="match status" value="1"/>
</dbReference>
<dbReference type="EMBL" id="JACAZH010000004">
    <property type="protein sequence ID" value="KAF7370660.1"/>
    <property type="molecule type" value="Genomic_DNA"/>
</dbReference>
<dbReference type="InterPro" id="IPR035892">
    <property type="entry name" value="C2_domain_sf"/>
</dbReference>
<dbReference type="PANTHER" id="PTHR47263">
    <property type="entry name" value="ADENYLATE CYCLASE ACTIVATION PROTEIN GIT1"/>
    <property type="match status" value="1"/>
</dbReference>
<keyword evidence="6" id="KW-1185">Reference proteome</keyword>
<feature type="region of interest" description="Disordered" evidence="1">
    <location>
        <begin position="213"/>
        <end position="240"/>
    </location>
</feature>
<dbReference type="Pfam" id="PF00168">
    <property type="entry name" value="C2"/>
    <property type="match status" value="1"/>
</dbReference>
<dbReference type="PROSITE" id="PS50004">
    <property type="entry name" value="C2"/>
    <property type="match status" value="1"/>
</dbReference>
<dbReference type="PROSITE" id="PS51258">
    <property type="entry name" value="MHD1"/>
    <property type="match status" value="1"/>
</dbReference>
<organism evidence="5 6">
    <name type="scientific">Mycena sanguinolenta</name>
    <dbReference type="NCBI Taxonomy" id="230812"/>
    <lineage>
        <taxon>Eukaryota</taxon>
        <taxon>Fungi</taxon>
        <taxon>Dikarya</taxon>
        <taxon>Basidiomycota</taxon>
        <taxon>Agaricomycotina</taxon>
        <taxon>Agaricomycetes</taxon>
        <taxon>Agaricomycetidae</taxon>
        <taxon>Agaricales</taxon>
        <taxon>Marasmiineae</taxon>
        <taxon>Mycenaceae</taxon>
        <taxon>Mycena</taxon>
    </lineage>
</organism>
<dbReference type="Gene3D" id="1.20.58.1100">
    <property type="match status" value="1"/>
</dbReference>
<feature type="region of interest" description="Disordered" evidence="1">
    <location>
        <begin position="336"/>
        <end position="357"/>
    </location>
</feature>
<proteinExistence type="predicted"/>
<dbReference type="Gene3D" id="2.60.40.150">
    <property type="entry name" value="C2 domain"/>
    <property type="match status" value="1"/>
</dbReference>
<gene>
    <name evidence="5" type="ORF">MSAN_00699000</name>
</gene>
<dbReference type="InterPro" id="IPR000008">
    <property type="entry name" value="C2_dom"/>
</dbReference>
<dbReference type="InterPro" id="IPR010439">
    <property type="entry name" value="MUN_dom"/>
</dbReference>
<feature type="compositionally biased region" description="Polar residues" evidence="1">
    <location>
        <begin position="215"/>
        <end position="225"/>
    </location>
</feature>
<feature type="compositionally biased region" description="Basic residues" evidence="1">
    <location>
        <begin position="1"/>
        <end position="10"/>
    </location>
</feature>
<evidence type="ECO:0000256" key="1">
    <source>
        <dbReference type="SAM" id="MobiDB-lite"/>
    </source>
</evidence>
<dbReference type="SUPFAM" id="SSF49562">
    <property type="entry name" value="C2 domain (Calcium/lipid-binding domain, CaLB)"/>
    <property type="match status" value="1"/>
</dbReference>
<dbReference type="Gene3D" id="1.10.357.50">
    <property type="match status" value="1"/>
</dbReference>